<organism evidence="1 2">
    <name type="scientific">Candidatus Enterenecus faecium</name>
    <dbReference type="NCBI Taxonomy" id="2840780"/>
    <lineage>
        <taxon>Bacteria</taxon>
        <taxon>Bacillati</taxon>
        <taxon>Bacillota</taxon>
        <taxon>Clostridia</taxon>
        <taxon>Eubacteriales</taxon>
        <taxon>Candidatus Enterenecus</taxon>
    </lineage>
</organism>
<reference evidence="1" key="1">
    <citation type="submission" date="2020-10" db="EMBL/GenBank/DDBJ databases">
        <authorList>
            <person name="Gilroy R."/>
        </authorList>
    </citation>
    <scope>NUCLEOTIDE SEQUENCE</scope>
    <source>
        <strain evidence="1">ChiGjej2B2-12916</strain>
    </source>
</reference>
<evidence type="ECO:0000313" key="1">
    <source>
        <dbReference type="EMBL" id="HIQ60493.1"/>
    </source>
</evidence>
<dbReference type="AlphaFoldDB" id="A0A9D0YTJ3"/>
<comment type="caution">
    <text evidence="1">The sequence shown here is derived from an EMBL/GenBank/DDBJ whole genome shotgun (WGS) entry which is preliminary data.</text>
</comment>
<dbReference type="Proteomes" id="UP000886879">
    <property type="component" value="Unassembled WGS sequence"/>
</dbReference>
<accession>A0A9D0YTJ3</accession>
<dbReference type="EMBL" id="DVFO01000025">
    <property type="protein sequence ID" value="HIQ60493.1"/>
    <property type="molecule type" value="Genomic_DNA"/>
</dbReference>
<gene>
    <name evidence="1" type="ORF">IAD31_02725</name>
</gene>
<protein>
    <submittedName>
        <fullName evidence="1">Uncharacterized protein</fullName>
    </submittedName>
</protein>
<reference evidence="1" key="2">
    <citation type="journal article" date="2021" name="PeerJ">
        <title>Extensive microbial diversity within the chicken gut microbiome revealed by metagenomics and culture.</title>
        <authorList>
            <person name="Gilroy R."/>
            <person name="Ravi A."/>
            <person name="Getino M."/>
            <person name="Pursley I."/>
            <person name="Horton D.L."/>
            <person name="Alikhan N.F."/>
            <person name="Baker D."/>
            <person name="Gharbi K."/>
            <person name="Hall N."/>
            <person name="Watson M."/>
            <person name="Adriaenssens E.M."/>
            <person name="Foster-Nyarko E."/>
            <person name="Jarju S."/>
            <person name="Secka A."/>
            <person name="Antonio M."/>
            <person name="Oren A."/>
            <person name="Chaudhuri R.R."/>
            <person name="La Ragione R."/>
            <person name="Hildebrand F."/>
            <person name="Pallen M.J."/>
        </authorList>
    </citation>
    <scope>NUCLEOTIDE SEQUENCE</scope>
    <source>
        <strain evidence="1">ChiGjej2B2-12916</strain>
    </source>
</reference>
<evidence type="ECO:0000313" key="2">
    <source>
        <dbReference type="Proteomes" id="UP000886879"/>
    </source>
</evidence>
<name>A0A9D0YTJ3_9FIRM</name>
<sequence>MKKRKQSFLHLVTLLAFLALICAGVFWAIHQQSAPTADAQDGPTALELEDLTPLSVPLLPDEACSTAAQEMVEQLPDSPIIARVTAHSSAMSYDGAMVQRFYVTDVYAGEGLQPGDLIWLTSSHWSLPESPTSDTLQTGYVNLPQNNWEYLVFLQGPAEEFQPIYDQPVYQLRDDLTLASILCCTDWNDEVEEGQGDTMLYNEARWHEFCTQTQQGMDTLMKAKHQVIAQFPANE</sequence>
<proteinExistence type="predicted"/>